<proteinExistence type="predicted"/>
<evidence type="ECO:0008006" key="8">
    <source>
        <dbReference type="Google" id="ProtNLM"/>
    </source>
</evidence>
<dbReference type="Proteomes" id="UP000289152">
    <property type="component" value="Unassembled WGS sequence"/>
</dbReference>
<dbReference type="STRING" id="5217.A0A4Q1BVI8"/>
<dbReference type="InterPro" id="IPR028143">
    <property type="entry name" value="Get2/sif1"/>
</dbReference>
<name>A0A4Q1BVI8_TREME</name>
<evidence type="ECO:0000313" key="7">
    <source>
        <dbReference type="Proteomes" id="UP000289152"/>
    </source>
</evidence>
<dbReference type="PANTHER" id="PTHR28263">
    <property type="entry name" value="GOLGI TO ER TRAFFIC PROTEIN 2"/>
    <property type="match status" value="1"/>
</dbReference>
<organism evidence="6 7">
    <name type="scientific">Tremella mesenterica</name>
    <name type="common">Jelly fungus</name>
    <dbReference type="NCBI Taxonomy" id="5217"/>
    <lineage>
        <taxon>Eukaryota</taxon>
        <taxon>Fungi</taxon>
        <taxon>Dikarya</taxon>
        <taxon>Basidiomycota</taxon>
        <taxon>Agaricomycotina</taxon>
        <taxon>Tremellomycetes</taxon>
        <taxon>Tremellales</taxon>
        <taxon>Tremellaceae</taxon>
        <taxon>Tremella</taxon>
    </lineage>
</organism>
<keyword evidence="3 5" id="KW-0472">Membrane</keyword>
<keyword evidence="2 5" id="KW-1133">Transmembrane helix</keyword>
<feature type="transmembrane region" description="Helical" evidence="5">
    <location>
        <begin position="237"/>
        <end position="257"/>
    </location>
</feature>
<evidence type="ECO:0000256" key="3">
    <source>
        <dbReference type="ARBA" id="ARBA00023136"/>
    </source>
</evidence>
<comment type="caution">
    <text evidence="6">The sequence shown here is derived from an EMBL/GenBank/DDBJ whole genome shotgun (WGS) entry which is preliminary data.</text>
</comment>
<dbReference type="EMBL" id="SDIL01000003">
    <property type="protein sequence ID" value="RXK42141.1"/>
    <property type="molecule type" value="Genomic_DNA"/>
</dbReference>
<evidence type="ECO:0000256" key="5">
    <source>
        <dbReference type="SAM" id="Phobius"/>
    </source>
</evidence>
<evidence type="ECO:0000256" key="1">
    <source>
        <dbReference type="ARBA" id="ARBA00022692"/>
    </source>
</evidence>
<feature type="compositionally biased region" description="Low complexity" evidence="4">
    <location>
        <begin position="71"/>
        <end position="106"/>
    </location>
</feature>
<reference evidence="6 7" key="1">
    <citation type="submission" date="2016-06" db="EMBL/GenBank/DDBJ databases">
        <title>Evolution of pathogenesis and genome organization in the Tremellales.</title>
        <authorList>
            <person name="Cuomo C."/>
            <person name="Litvintseva A."/>
            <person name="Heitman J."/>
            <person name="Chen Y."/>
            <person name="Sun S."/>
            <person name="Springer D."/>
            <person name="Dromer F."/>
            <person name="Young S."/>
            <person name="Zeng Q."/>
            <person name="Chapman S."/>
            <person name="Gujja S."/>
            <person name="Saif S."/>
            <person name="Birren B."/>
        </authorList>
    </citation>
    <scope>NUCLEOTIDE SEQUENCE [LARGE SCALE GENOMIC DNA]</scope>
    <source>
        <strain evidence="6 7">ATCC 28783</strain>
    </source>
</reference>
<evidence type="ECO:0000313" key="6">
    <source>
        <dbReference type="EMBL" id="RXK42141.1"/>
    </source>
</evidence>
<dbReference type="PANTHER" id="PTHR28263:SF1">
    <property type="entry name" value="GOLGI TO ER TRAFFIC PROTEIN 2"/>
    <property type="match status" value="1"/>
</dbReference>
<accession>A0A4Q1BVI8</accession>
<dbReference type="AlphaFoldDB" id="A0A4Q1BVI8"/>
<sequence length="378" mass="40326">MSQDEAGMSEAARRAAARKAKILARGNAGLTKLAHTARGEEAEKLYGEQGSKPISKEEQPSKSKDDPMINTTTTNSSFQQTPPPSSSTSPPTRQPSLSSPSNSQPPFGQNSNEDLQTQMNAFLSMFGPPGSSSSSQSNEDMSQLFSQLFGAQSGGVGLLGDSERSDADFPQFPPGVGGEGLGGFPSLGGMEGLGGFPGMENMGDLGNALGALGALSGNGGLGGMGMVSVGKPWIEKVFPLVHAFTMIIFLVFCVGWWEPNAWPGRNLQMISWRDRWGSLGSNGWVVSTLRGKEVGELPVFWAFATIELLLQTTRFFILKSPPPPHALLARFLPLLPPRLGRPLLTGSRYLTLILQTYKDACLLIFCLGIMIIIAGYRG</sequence>
<dbReference type="GO" id="GO:0006890">
    <property type="term" value="P:retrograde vesicle-mediated transport, Golgi to endoplasmic reticulum"/>
    <property type="evidence" value="ECO:0007669"/>
    <property type="project" value="TreeGrafter"/>
</dbReference>
<evidence type="ECO:0000256" key="2">
    <source>
        <dbReference type="ARBA" id="ARBA00022989"/>
    </source>
</evidence>
<evidence type="ECO:0000256" key="4">
    <source>
        <dbReference type="SAM" id="MobiDB-lite"/>
    </source>
</evidence>
<feature type="compositionally biased region" description="Basic and acidic residues" evidence="4">
    <location>
        <begin position="37"/>
        <end position="46"/>
    </location>
</feature>
<dbReference type="VEuPathDB" id="FungiDB:TREMEDRAFT_69103"/>
<feature type="compositionally biased region" description="Basic and acidic residues" evidence="4">
    <location>
        <begin position="54"/>
        <end position="67"/>
    </location>
</feature>
<keyword evidence="1 5" id="KW-0812">Transmembrane</keyword>
<dbReference type="InParanoid" id="A0A4Q1BVI8"/>
<gene>
    <name evidence="6" type="ORF">M231_00498</name>
</gene>
<dbReference type="OrthoDB" id="5393181at2759"/>
<feature type="transmembrane region" description="Helical" evidence="5">
    <location>
        <begin position="357"/>
        <end position="376"/>
    </location>
</feature>
<feature type="region of interest" description="Disordered" evidence="4">
    <location>
        <begin position="24"/>
        <end position="113"/>
    </location>
</feature>
<keyword evidence="7" id="KW-1185">Reference proteome</keyword>
<protein>
    <recommendedName>
        <fullName evidence="8">Golgi to ER traffic protein 2</fullName>
    </recommendedName>
</protein>